<evidence type="ECO:0000313" key="3">
    <source>
        <dbReference type="Proteomes" id="UP000295146"/>
    </source>
</evidence>
<dbReference type="Proteomes" id="UP000295146">
    <property type="component" value="Unassembled WGS sequence"/>
</dbReference>
<sequence>MIVITGATGNVGRPLVQSLIAVGEDVVPVSRRGEGHQVDLTKPETLKPVLDGAKAVFLLTSADFMAGGNLQDVIDVVRSAGVPRVVLLSSQGVGSKRHPSLHEDAVTGSGLDWTILRPGNFASNAFQWADSVRTQRAMAAPFADVALPTVDPADIAEVAASALRGSDKAGVSHTGAIHTLTGPVAISPREQARVIETAVGQPVQFTELSREEARAGMIRFMPEPVVEATLDVLGAPTAAEQAVSPDVEKVLGRQPRTFADWVTRNAAAFR</sequence>
<dbReference type="PANTHER" id="PTHR43162:SF1">
    <property type="entry name" value="PRESTALK A DIFFERENTIATION PROTEIN A"/>
    <property type="match status" value="1"/>
</dbReference>
<dbReference type="InterPro" id="IPR016040">
    <property type="entry name" value="NAD(P)-bd_dom"/>
</dbReference>
<dbReference type="EMBL" id="SODP01000001">
    <property type="protein sequence ID" value="TDW76735.1"/>
    <property type="molecule type" value="Genomic_DNA"/>
</dbReference>
<name>A0A4R8CL68_9ACTN</name>
<dbReference type="PANTHER" id="PTHR43162">
    <property type="match status" value="1"/>
</dbReference>
<gene>
    <name evidence="2" type="ORF">EV653_1893</name>
</gene>
<accession>A0A4R8CL68</accession>
<organism evidence="2 3">
    <name type="scientific">Kribbella pratensis</name>
    <dbReference type="NCBI Taxonomy" id="2512112"/>
    <lineage>
        <taxon>Bacteria</taxon>
        <taxon>Bacillati</taxon>
        <taxon>Actinomycetota</taxon>
        <taxon>Actinomycetes</taxon>
        <taxon>Propionibacteriales</taxon>
        <taxon>Kribbellaceae</taxon>
        <taxon>Kribbella</taxon>
    </lineage>
</organism>
<evidence type="ECO:0000313" key="2">
    <source>
        <dbReference type="EMBL" id="TDW76735.1"/>
    </source>
</evidence>
<feature type="domain" description="NAD(P)-binding" evidence="1">
    <location>
        <begin position="6"/>
        <end position="163"/>
    </location>
</feature>
<proteinExistence type="predicted"/>
<dbReference type="SUPFAM" id="SSF51735">
    <property type="entry name" value="NAD(P)-binding Rossmann-fold domains"/>
    <property type="match status" value="1"/>
</dbReference>
<dbReference type="Gene3D" id="3.40.50.720">
    <property type="entry name" value="NAD(P)-binding Rossmann-like Domain"/>
    <property type="match status" value="1"/>
</dbReference>
<reference evidence="2 3" key="1">
    <citation type="submission" date="2019-03" db="EMBL/GenBank/DDBJ databases">
        <title>Genomic Encyclopedia of Type Strains, Phase III (KMG-III): the genomes of soil and plant-associated and newly described type strains.</title>
        <authorList>
            <person name="Whitman W."/>
        </authorList>
    </citation>
    <scope>NUCLEOTIDE SEQUENCE [LARGE SCALE GENOMIC DNA]</scope>
    <source>
        <strain evidence="2 3">VKM Ac-2573</strain>
    </source>
</reference>
<dbReference type="Pfam" id="PF13460">
    <property type="entry name" value="NAD_binding_10"/>
    <property type="match status" value="1"/>
</dbReference>
<keyword evidence="3" id="KW-1185">Reference proteome</keyword>
<dbReference type="OrthoDB" id="116343at2"/>
<comment type="caution">
    <text evidence="2">The sequence shown here is derived from an EMBL/GenBank/DDBJ whole genome shotgun (WGS) entry which is preliminary data.</text>
</comment>
<evidence type="ECO:0000259" key="1">
    <source>
        <dbReference type="Pfam" id="PF13460"/>
    </source>
</evidence>
<dbReference type="RefSeq" id="WP_134100213.1">
    <property type="nucleotide sequence ID" value="NZ_SODP01000001.1"/>
</dbReference>
<dbReference type="Gene3D" id="3.90.25.10">
    <property type="entry name" value="UDP-galactose 4-epimerase, domain 1"/>
    <property type="match status" value="1"/>
</dbReference>
<dbReference type="AlphaFoldDB" id="A0A4R8CL68"/>
<dbReference type="InterPro" id="IPR051604">
    <property type="entry name" value="Ergot_Alk_Oxidoreductase"/>
</dbReference>
<protein>
    <submittedName>
        <fullName evidence="2">Uncharacterized protein YbjT (DUF2867 family)</fullName>
    </submittedName>
</protein>
<dbReference type="InterPro" id="IPR036291">
    <property type="entry name" value="NAD(P)-bd_dom_sf"/>
</dbReference>